<proteinExistence type="predicted"/>
<name>A0ABR4FIQ6_9EURO</name>
<reference evidence="1 2" key="1">
    <citation type="submission" date="2024-07" db="EMBL/GenBank/DDBJ databases">
        <title>Section-level genome sequencing and comparative genomics of Aspergillus sections Usti and Cavernicolus.</title>
        <authorList>
            <consortium name="Lawrence Berkeley National Laboratory"/>
            <person name="Nybo J.L."/>
            <person name="Vesth T.C."/>
            <person name="Theobald S."/>
            <person name="Frisvad J.C."/>
            <person name="Larsen T.O."/>
            <person name="Kjaerboelling I."/>
            <person name="Rothschild-Mancinelli K."/>
            <person name="Lyhne E.K."/>
            <person name="Kogle M.E."/>
            <person name="Barry K."/>
            <person name="Clum A."/>
            <person name="Na H."/>
            <person name="Ledsgaard L."/>
            <person name="Lin J."/>
            <person name="Lipzen A."/>
            <person name="Kuo A."/>
            <person name="Riley R."/>
            <person name="Mondo S."/>
            <person name="Labutti K."/>
            <person name="Haridas S."/>
            <person name="Pangalinan J."/>
            <person name="Salamov A.A."/>
            <person name="Simmons B.A."/>
            <person name="Magnuson J.K."/>
            <person name="Chen J."/>
            <person name="Drula E."/>
            <person name="Henrissat B."/>
            <person name="Wiebenga A."/>
            <person name="Lubbers R.J."/>
            <person name="Gomes A.C."/>
            <person name="Makela M.R."/>
            <person name="Stajich J."/>
            <person name="Grigoriev I.V."/>
            <person name="Mortensen U.H."/>
            <person name="De Vries R.P."/>
            <person name="Baker S.E."/>
            <person name="Andersen M.R."/>
        </authorList>
    </citation>
    <scope>NUCLEOTIDE SEQUENCE [LARGE SCALE GENOMIC DNA]</scope>
    <source>
        <strain evidence="1 2">CBS 209.92</strain>
    </source>
</reference>
<protein>
    <recommendedName>
        <fullName evidence="3">F-box domain-containing protein</fullName>
    </recommendedName>
</protein>
<evidence type="ECO:0000313" key="1">
    <source>
        <dbReference type="EMBL" id="KAL2783130.1"/>
    </source>
</evidence>
<dbReference type="Proteomes" id="UP001610563">
    <property type="component" value="Unassembled WGS sequence"/>
</dbReference>
<sequence>MPTLPTLPVELQRLVTEKYNFSCLHALIFTCKAIWPVVTEYPYRKIVWEEGETGWTCRNIQLLLRTFNEDPQIALMVDTLDLGSRDGHYGFTNRYEYPNDVGRADIDMAIYEQAMVSLRTMEIPDPESWSDDFKLGSLDPWIASLISRCRHFQSSTLSPPLVHRSRYLGIILMHLVRPHSRHFDRLRHVELGKDGEALDLVGLHISKWIIVPLLFLPAFDHLGLILSMTSEKTRNAAQNPSSVAIRLNPSDLLATSLRSLHAFSALRRLQVHFEFLTGPAPYTDVKLSKTLPRSLGILILSDPMVMWDGVATRGANRCLQDIVDVMEEYLEDRQDHASYLQYVNTDLSRGMPYDDTCPFSGSWDEEGNYSTEAVNLRAIALKSRVTLLVHFMRSEGGSALLHIDGPAQKARMV</sequence>
<evidence type="ECO:0000313" key="2">
    <source>
        <dbReference type="Proteomes" id="UP001610563"/>
    </source>
</evidence>
<gene>
    <name evidence="1" type="ORF">BJX66DRAFT_345222</name>
</gene>
<evidence type="ECO:0008006" key="3">
    <source>
        <dbReference type="Google" id="ProtNLM"/>
    </source>
</evidence>
<organism evidence="1 2">
    <name type="scientific">Aspergillus keveii</name>
    <dbReference type="NCBI Taxonomy" id="714993"/>
    <lineage>
        <taxon>Eukaryota</taxon>
        <taxon>Fungi</taxon>
        <taxon>Dikarya</taxon>
        <taxon>Ascomycota</taxon>
        <taxon>Pezizomycotina</taxon>
        <taxon>Eurotiomycetes</taxon>
        <taxon>Eurotiomycetidae</taxon>
        <taxon>Eurotiales</taxon>
        <taxon>Aspergillaceae</taxon>
        <taxon>Aspergillus</taxon>
        <taxon>Aspergillus subgen. Nidulantes</taxon>
    </lineage>
</organism>
<keyword evidence="2" id="KW-1185">Reference proteome</keyword>
<accession>A0ABR4FIQ6</accession>
<dbReference type="EMBL" id="JBFTWV010000266">
    <property type="protein sequence ID" value="KAL2783130.1"/>
    <property type="molecule type" value="Genomic_DNA"/>
</dbReference>
<comment type="caution">
    <text evidence="1">The sequence shown here is derived from an EMBL/GenBank/DDBJ whole genome shotgun (WGS) entry which is preliminary data.</text>
</comment>